<accession>A0A845A259</accession>
<dbReference type="Proteomes" id="UP000460626">
    <property type="component" value="Unassembled WGS sequence"/>
</dbReference>
<organism evidence="2 3">
    <name type="scientific">Aurantiacibacter arachoides</name>
    <dbReference type="NCBI Taxonomy" id="1850444"/>
    <lineage>
        <taxon>Bacteria</taxon>
        <taxon>Pseudomonadati</taxon>
        <taxon>Pseudomonadota</taxon>
        <taxon>Alphaproteobacteria</taxon>
        <taxon>Sphingomonadales</taxon>
        <taxon>Erythrobacteraceae</taxon>
        <taxon>Aurantiacibacter</taxon>
    </lineage>
</organism>
<dbReference type="OrthoDB" id="7585827at2"/>
<keyword evidence="3" id="KW-1185">Reference proteome</keyword>
<keyword evidence="1" id="KW-1133">Transmembrane helix</keyword>
<feature type="transmembrane region" description="Helical" evidence="1">
    <location>
        <begin position="54"/>
        <end position="74"/>
    </location>
</feature>
<feature type="transmembrane region" description="Helical" evidence="1">
    <location>
        <begin position="13"/>
        <end position="33"/>
    </location>
</feature>
<sequence>MKLPDAILFASDATRYVMVGGALLLISALAMAGERRRAKRRHVDNVGIMPWRDIAALTMMAGLIVTVFGVMGWIRG</sequence>
<keyword evidence="1" id="KW-0812">Transmembrane</keyword>
<gene>
    <name evidence="2" type="ORF">GRI62_07925</name>
</gene>
<reference evidence="2 3" key="1">
    <citation type="submission" date="2019-12" db="EMBL/GenBank/DDBJ databases">
        <title>Genomic-based taxomic classification of the family Erythrobacteraceae.</title>
        <authorList>
            <person name="Xu L."/>
        </authorList>
    </citation>
    <scope>NUCLEOTIDE SEQUENCE [LARGE SCALE GENOMIC DNA]</scope>
    <source>
        <strain evidence="2 3">RC4-10-4</strain>
    </source>
</reference>
<evidence type="ECO:0000256" key="1">
    <source>
        <dbReference type="SAM" id="Phobius"/>
    </source>
</evidence>
<evidence type="ECO:0000313" key="3">
    <source>
        <dbReference type="Proteomes" id="UP000460626"/>
    </source>
</evidence>
<dbReference type="RefSeq" id="WP_131452797.1">
    <property type="nucleotide sequence ID" value="NZ_BMJK01000001.1"/>
</dbReference>
<name>A0A845A259_9SPHN</name>
<keyword evidence="1" id="KW-0472">Membrane</keyword>
<protein>
    <submittedName>
        <fullName evidence="2">Uncharacterized protein</fullName>
    </submittedName>
</protein>
<proteinExistence type="predicted"/>
<dbReference type="AlphaFoldDB" id="A0A845A259"/>
<comment type="caution">
    <text evidence="2">The sequence shown here is derived from an EMBL/GenBank/DDBJ whole genome shotgun (WGS) entry which is preliminary data.</text>
</comment>
<evidence type="ECO:0000313" key="2">
    <source>
        <dbReference type="EMBL" id="MXO93532.1"/>
    </source>
</evidence>
<dbReference type="EMBL" id="WTYH01000001">
    <property type="protein sequence ID" value="MXO93532.1"/>
    <property type="molecule type" value="Genomic_DNA"/>
</dbReference>